<reference evidence="1" key="1">
    <citation type="submission" date="2020-02" db="EMBL/GenBank/DDBJ databases">
        <authorList>
            <person name="Meier V. D."/>
        </authorList>
    </citation>
    <scope>NUCLEOTIDE SEQUENCE</scope>
    <source>
        <strain evidence="1">AVDCRST_MAG01</strain>
    </source>
</reference>
<feature type="non-terminal residue" evidence="1">
    <location>
        <position position="81"/>
    </location>
</feature>
<evidence type="ECO:0000313" key="1">
    <source>
        <dbReference type="EMBL" id="CAA9423587.1"/>
    </source>
</evidence>
<dbReference type="InterPro" id="IPR036691">
    <property type="entry name" value="Endo/exonu/phosph_ase_sf"/>
</dbReference>
<accession>A0A6J4PTP0</accession>
<dbReference type="EMBL" id="CADCUW010000333">
    <property type="protein sequence ID" value="CAA9423587.1"/>
    <property type="molecule type" value="Genomic_DNA"/>
</dbReference>
<evidence type="ECO:0008006" key="2">
    <source>
        <dbReference type="Google" id="ProtNLM"/>
    </source>
</evidence>
<proteinExistence type="predicted"/>
<dbReference type="SUPFAM" id="SSF56219">
    <property type="entry name" value="DNase I-like"/>
    <property type="match status" value="1"/>
</dbReference>
<gene>
    <name evidence="1" type="ORF">AVDCRST_MAG01-01-2440</name>
</gene>
<protein>
    <recommendedName>
        <fullName evidence="2">Endonuclease/exonuclease/phosphatase domain-containing protein</fullName>
    </recommendedName>
</protein>
<name>A0A6J4PTP0_9ACTN</name>
<dbReference type="AlphaFoldDB" id="A0A6J4PTP0"/>
<organism evidence="1">
    <name type="scientific">uncultured Rubrobacteraceae bacterium</name>
    <dbReference type="NCBI Taxonomy" id="349277"/>
    <lineage>
        <taxon>Bacteria</taxon>
        <taxon>Bacillati</taxon>
        <taxon>Actinomycetota</taxon>
        <taxon>Rubrobacteria</taxon>
        <taxon>Rubrobacterales</taxon>
        <taxon>Rubrobacteraceae</taxon>
        <taxon>environmental samples</taxon>
    </lineage>
</organism>
<dbReference type="Gene3D" id="3.60.10.10">
    <property type="entry name" value="Endonuclease/exonuclease/phosphatase"/>
    <property type="match status" value="1"/>
</dbReference>
<sequence>MDGQASRLRVATFNLENLGDAPGEEPSLDTRIRLMRPQLLRLDADVLCLQEVHGQGDADSRSLSALDRLLEGTPYAGFHRA</sequence>